<keyword evidence="4" id="KW-1185">Reference proteome</keyword>
<feature type="region of interest" description="Disordered" evidence="1">
    <location>
        <begin position="45"/>
        <end position="164"/>
    </location>
</feature>
<proteinExistence type="predicted"/>
<sequence>MPIEQDPQEIYHCYQESQRRVELWVRSTTKELRELGIGLQVQQQAALPSTQLPSPPVSIPVPLDAKPHRAQLQPQGAGTEEAGHVPALMKEKDNAHGHPERSSSRPSSGSKPRKLVKDSAVEAERKHASAHTSQSTPAKSKSSSRSSRRRREAGSFPDRVSRDGTGNISSYLPYGVLPILYALTRSPALSIVAGVILLVGYLIVDFDSQGSKSSRKKS</sequence>
<dbReference type="EMBL" id="JAACJL010000058">
    <property type="protein sequence ID" value="KAF4610674.1"/>
    <property type="molecule type" value="Genomic_DNA"/>
</dbReference>
<organism evidence="3 4">
    <name type="scientific">Agrocybe pediades</name>
    <dbReference type="NCBI Taxonomy" id="84607"/>
    <lineage>
        <taxon>Eukaryota</taxon>
        <taxon>Fungi</taxon>
        <taxon>Dikarya</taxon>
        <taxon>Basidiomycota</taxon>
        <taxon>Agaricomycotina</taxon>
        <taxon>Agaricomycetes</taxon>
        <taxon>Agaricomycetidae</taxon>
        <taxon>Agaricales</taxon>
        <taxon>Agaricineae</taxon>
        <taxon>Strophariaceae</taxon>
        <taxon>Agrocybe</taxon>
    </lineage>
</organism>
<reference evidence="3 4" key="1">
    <citation type="submission" date="2019-12" db="EMBL/GenBank/DDBJ databases">
        <authorList>
            <person name="Floudas D."/>
            <person name="Bentzer J."/>
            <person name="Ahren D."/>
            <person name="Johansson T."/>
            <person name="Persson P."/>
            <person name="Tunlid A."/>
        </authorList>
    </citation>
    <scope>NUCLEOTIDE SEQUENCE [LARGE SCALE GENOMIC DNA]</scope>
    <source>
        <strain evidence="3 4">CBS 102.39</strain>
    </source>
</reference>
<keyword evidence="2" id="KW-0812">Transmembrane</keyword>
<evidence type="ECO:0000256" key="1">
    <source>
        <dbReference type="SAM" id="MobiDB-lite"/>
    </source>
</evidence>
<dbReference type="Proteomes" id="UP000521872">
    <property type="component" value="Unassembled WGS sequence"/>
</dbReference>
<name>A0A8H4QGR7_9AGAR</name>
<feature type="compositionally biased region" description="Basic and acidic residues" evidence="1">
    <location>
        <begin position="115"/>
        <end position="127"/>
    </location>
</feature>
<accession>A0A8H4QGR7</accession>
<protein>
    <submittedName>
        <fullName evidence="3">Uncharacterized protein</fullName>
    </submittedName>
</protein>
<comment type="caution">
    <text evidence="3">The sequence shown here is derived from an EMBL/GenBank/DDBJ whole genome shotgun (WGS) entry which is preliminary data.</text>
</comment>
<evidence type="ECO:0000313" key="3">
    <source>
        <dbReference type="EMBL" id="KAF4610674.1"/>
    </source>
</evidence>
<dbReference type="AlphaFoldDB" id="A0A8H4QGR7"/>
<feature type="compositionally biased region" description="Basic and acidic residues" evidence="1">
    <location>
        <begin position="89"/>
        <end position="103"/>
    </location>
</feature>
<evidence type="ECO:0000313" key="4">
    <source>
        <dbReference type="Proteomes" id="UP000521872"/>
    </source>
</evidence>
<feature type="transmembrane region" description="Helical" evidence="2">
    <location>
        <begin position="188"/>
        <end position="206"/>
    </location>
</feature>
<evidence type="ECO:0000256" key="2">
    <source>
        <dbReference type="SAM" id="Phobius"/>
    </source>
</evidence>
<gene>
    <name evidence="3" type="ORF">D9613_007311</name>
</gene>
<keyword evidence="2" id="KW-1133">Transmembrane helix</keyword>
<keyword evidence="2" id="KW-0472">Membrane</keyword>